<accession>A0A6X4QPG8</accession>
<dbReference type="Gene3D" id="1.25.10.10">
    <property type="entry name" value="Leucine-rich Repeat Variant"/>
    <property type="match status" value="1"/>
</dbReference>
<comment type="caution">
    <text evidence="1">The sequence shown here is derived from an EMBL/GenBank/DDBJ whole genome shotgun (WGS) entry which is preliminary data.</text>
</comment>
<dbReference type="Proteomes" id="UP000844471">
    <property type="component" value="Unassembled WGS sequence"/>
</dbReference>
<dbReference type="InterPro" id="IPR011989">
    <property type="entry name" value="ARM-like"/>
</dbReference>
<sequence length="230" mass="26580">MDAKQLLEKLKHTTEEAQMLKIIPKLGKYAKGKTVENALVALSESNSEKIRAASIDALLTNPHKRIKKLVMAHINDTNEVKMKCFEYLGYHRMKQAEPILLAHLNDTDHWIRYFAVLNIGDMSSYELIENVEKHLENENNDVVKSGGYLTLYLLSETDADMEYNRQKLIELLNSTDEEARFVTINTLTDIGAHLEKEKVIQAFSERLEIEKDKDNVAVLNWGIRILKYYR</sequence>
<dbReference type="AlphaFoldDB" id="A0A6X4QPG8"/>
<protein>
    <submittedName>
        <fullName evidence="1">HEAT repeat domain-containing protein</fullName>
    </submittedName>
</protein>
<name>A0A6X4QPG8_LISMN</name>
<proteinExistence type="predicted"/>
<organism evidence="1">
    <name type="scientific">Listeria monocytogenes</name>
    <dbReference type="NCBI Taxonomy" id="1639"/>
    <lineage>
        <taxon>Bacteria</taxon>
        <taxon>Bacillati</taxon>
        <taxon>Bacillota</taxon>
        <taxon>Bacilli</taxon>
        <taxon>Bacillales</taxon>
        <taxon>Listeriaceae</taxon>
        <taxon>Listeria</taxon>
    </lineage>
</organism>
<dbReference type="InterPro" id="IPR016024">
    <property type="entry name" value="ARM-type_fold"/>
</dbReference>
<dbReference type="EMBL" id="DAAEZQ010000007">
    <property type="protein sequence ID" value="HAA9722887.1"/>
    <property type="molecule type" value="Genomic_DNA"/>
</dbReference>
<reference evidence="1" key="2">
    <citation type="submission" date="2019-11" db="EMBL/GenBank/DDBJ databases">
        <authorList>
            <consortium name="NCBI Pathogen Detection Project"/>
        </authorList>
    </citation>
    <scope>NUCLEOTIDE SEQUENCE</scope>
    <source>
        <strain evidence="1">HPB3501</strain>
    </source>
</reference>
<gene>
    <name evidence="1" type="ORF">GIH49_12155</name>
</gene>
<evidence type="ECO:0000313" key="1">
    <source>
        <dbReference type="EMBL" id="HAA9722887.1"/>
    </source>
</evidence>
<reference evidence="1" key="1">
    <citation type="journal article" date="2018" name="Genome Biol.">
        <title>SKESA: strategic k-mer extension for scrupulous assemblies.</title>
        <authorList>
            <person name="Souvorov A."/>
            <person name="Agarwala R."/>
            <person name="Lipman D.J."/>
        </authorList>
    </citation>
    <scope>NUCLEOTIDE SEQUENCE [LARGE SCALE GENOMIC DNA]</scope>
    <source>
        <strain evidence="1">HPB3501</strain>
    </source>
</reference>
<dbReference type="Pfam" id="PF13646">
    <property type="entry name" value="HEAT_2"/>
    <property type="match status" value="1"/>
</dbReference>
<dbReference type="SUPFAM" id="SSF48371">
    <property type="entry name" value="ARM repeat"/>
    <property type="match status" value="1"/>
</dbReference>
<dbReference type="RefSeq" id="WP_069009643.1">
    <property type="nucleotide sequence ID" value="NZ_JBEQQT010000001.1"/>
</dbReference>